<protein>
    <submittedName>
        <fullName evidence="1">Uncharacterized protein</fullName>
    </submittedName>
</protein>
<gene>
    <name evidence="1" type="ORF">BC938DRAFT_482664</name>
</gene>
<dbReference type="EMBL" id="RBNJ01007691">
    <property type="protein sequence ID" value="RUS27837.1"/>
    <property type="molecule type" value="Genomic_DNA"/>
</dbReference>
<accession>A0A433QDK3</accession>
<comment type="caution">
    <text evidence="1">The sequence shown here is derived from an EMBL/GenBank/DDBJ whole genome shotgun (WGS) entry which is preliminary data.</text>
</comment>
<reference evidence="1 2" key="1">
    <citation type="journal article" date="2018" name="New Phytol.">
        <title>Phylogenomics of Endogonaceae and evolution of mycorrhizas within Mucoromycota.</title>
        <authorList>
            <person name="Chang Y."/>
            <person name="Desiro A."/>
            <person name="Na H."/>
            <person name="Sandor L."/>
            <person name="Lipzen A."/>
            <person name="Clum A."/>
            <person name="Barry K."/>
            <person name="Grigoriev I.V."/>
            <person name="Martin F.M."/>
            <person name="Stajich J.E."/>
            <person name="Smith M.E."/>
            <person name="Bonito G."/>
            <person name="Spatafora J.W."/>
        </authorList>
    </citation>
    <scope>NUCLEOTIDE SEQUENCE [LARGE SCALE GENOMIC DNA]</scope>
    <source>
        <strain evidence="1 2">AD002</strain>
    </source>
</reference>
<name>A0A433QDK3_9FUNG</name>
<sequence>MIQQIVNKFVGCFTTIKDQNESRKTLEDKVADAKALYFENHGKAFTMDPLWCKLHNTPK</sequence>
<proteinExistence type="predicted"/>
<evidence type="ECO:0000313" key="2">
    <source>
        <dbReference type="Proteomes" id="UP000274822"/>
    </source>
</evidence>
<dbReference type="Proteomes" id="UP000274822">
    <property type="component" value="Unassembled WGS sequence"/>
</dbReference>
<keyword evidence="2" id="KW-1185">Reference proteome</keyword>
<dbReference type="AlphaFoldDB" id="A0A433QDK3"/>
<evidence type="ECO:0000313" key="1">
    <source>
        <dbReference type="EMBL" id="RUS27837.1"/>
    </source>
</evidence>
<organism evidence="1 2">
    <name type="scientific">Jimgerdemannia flammicorona</name>
    <dbReference type="NCBI Taxonomy" id="994334"/>
    <lineage>
        <taxon>Eukaryota</taxon>
        <taxon>Fungi</taxon>
        <taxon>Fungi incertae sedis</taxon>
        <taxon>Mucoromycota</taxon>
        <taxon>Mucoromycotina</taxon>
        <taxon>Endogonomycetes</taxon>
        <taxon>Endogonales</taxon>
        <taxon>Endogonaceae</taxon>
        <taxon>Jimgerdemannia</taxon>
    </lineage>
</organism>